<organism evidence="10 11">
    <name type="scientific">Taxus chinensis</name>
    <name type="common">Chinese yew</name>
    <name type="synonym">Taxus wallichiana var. chinensis</name>
    <dbReference type="NCBI Taxonomy" id="29808"/>
    <lineage>
        <taxon>Eukaryota</taxon>
        <taxon>Viridiplantae</taxon>
        <taxon>Streptophyta</taxon>
        <taxon>Embryophyta</taxon>
        <taxon>Tracheophyta</taxon>
        <taxon>Spermatophyta</taxon>
        <taxon>Pinopsida</taxon>
        <taxon>Pinidae</taxon>
        <taxon>Conifers II</taxon>
        <taxon>Cupressales</taxon>
        <taxon>Taxaceae</taxon>
        <taxon>Taxus</taxon>
    </lineage>
</organism>
<evidence type="ECO:0000259" key="9">
    <source>
        <dbReference type="Pfam" id="PF00218"/>
    </source>
</evidence>
<evidence type="ECO:0000256" key="7">
    <source>
        <dbReference type="ARBA" id="ARBA00023141"/>
    </source>
</evidence>
<evidence type="ECO:0000256" key="3">
    <source>
        <dbReference type="ARBA" id="ARBA00012362"/>
    </source>
</evidence>
<dbReference type="NCBIfam" id="NF001377">
    <property type="entry name" value="PRK00278.2-4"/>
    <property type="match status" value="1"/>
</dbReference>
<accession>A0AA38LG81</accession>
<dbReference type="InterPro" id="IPR013798">
    <property type="entry name" value="Indole-3-glycerol_P_synth_dom"/>
</dbReference>
<dbReference type="AlphaFoldDB" id="A0AA38LG81"/>
<dbReference type="InterPro" id="IPR001468">
    <property type="entry name" value="Indole-3-GlycerolPSynthase_CS"/>
</dbReference>
<dbReference type="InterPro" id="IPR045186">
    <property type="entry name" value="Indole-3-glycerol_P_synth"/>
</dbReference>
<dbReference type="FunFam" id="3.20.20.70:FF:000146">
    <property type="entry name" value="Indole-3-glycerol phosphate synthase chloroplastic"/>
    <property type="match status" value="1"/>
</dbReference>
<feature type="domain" description="Indole-3-glycerol phosphate synthase" evidence="9">
    <location>
        <begin position="23"/>
        <end position="284"/>
    </location>
</feature>
<keyword evidence="7" id="KW-0057">Aromatic amino acid biosynthesis</keyword>
<gene>
    <name evidence="10" type="ORF">KI387_017893</name>
</gene>
<proteinExistence type="inferred from homology"/>
<sequence length="308" mass="33237">GLGIRRHPPTVGDEGHCAPSNILEEIVWNKGSEVAQMKENMCLESVKEALSYVLPPKDFIGALKVRAAETGLPALIAEVKKASPSRGIIQPNFDPVKIAQAYAKGGAACLSVLTDSKYFQGSFENLQAIRQAGIQCPLLCKEFIVDEYQVYYARLKGADAVLLITSVLPDQDIMLMISICKSLGMAALVEVHSTEELDRILGINGVELIGINNRDLETFTVDIHNTEKLLQGARGQVIREKDIIVIGESGLFTPEDIAFVQRAGVGAVLVGESIVKQNDPAAGIAGLFGKDISRKPEVQTPQPESTKC</sequence>
<dbReference type="Gene3D" id="3.20.20.70">
    <property type="entry name" value="Aldolase class I"/>
    <property type="match status" value="1"/>
</dbReference>
<reference evidence="10 11" key="1">
    <citation type="journal article" date="2021" name="Nat. Plants">
        <title>The Taxus genome provides insights into paclitaxel biosynthesis.</title>
        <authorList>
            <person name="Xiong X."/>
            <person name="Gou J."/>
            <person name="Liao Q."/>
            <person name="Li Y."/>
            <person name="Zhou Q."/>
            <person name="Bi G."/>
            <person name="Li C."/>
            <person name="Du R."/>
            <person name="Wang X."/>
            <person name="Sun T."/>
            <person name="Guo L."/>
            <person name="Liang H."/>
            <person name="Lu P."/>
            <person name="Wu Y."/>
            <person name="Zhang Z."/>
            <person name="Ro D.K."/>
            <person name="Shang Y."/>
            <person name="Huang S."/>
            <person name="Yan J."/>
        </authorList>
    </citation>
    <scope>NUCLEOTIDE SEQUENCE [LARGE SCALE GENOMIC DNA]</scope>
    <source>
        <strain evidence="10">Ta-2019</strain>
    </source>
</reference>
<keyword evidence="8" id="KW-0456">Lyase</keyword>
<keyword evidence="4" id="KW-0028">Amino-acid biosynthesis</keyword>
<dbReference type="HAMAP" id="MF_00134_B">
    <property type="entry name" value="IGPS_B"/>
    <property type="match status" value="1"/>
</dbReference>
<dbReference type="GO" id="GO:0000162">
    <property type="term" value="P:L-tryptophan biosynthetic process"/>
    <property type="evidence" value="ECO:0007669"/>
    <property type="project" value="UniProtKB-KW"/>
</dbReference>
<dbReference type="InterPro" id="IPR013785">
    <property type="entry name" value="Aldolase_TIM"/>
</dbReference>
<evidence type="ECO:0000313" key="11">
    <source>
        <dbReference type="Proteomes" id="UP000824469"/>
    </source>
</evidence>
<evidence type="ECO:0000256" key="6">
    <source>
        <dbReference type="ARBA" id="ARBA00022822"/>
    </source>
</evidence>
<dbReference type="EC" id="4.1.1.48" evidence="3"/>
<keyword evidence="11" id="KW-1185">Reference proteome</keyword>
<dbReference type="EMBL" id="JAHRHJ020000003">
    <property type="protein sequence ID" value="KAH9323254.1"/>
    <property type="molecule type" value="Genomic_DNA"/>
</dbReference>
<evidence type="ECO:0000256" key="1">
    <source>
        <dbReference type="ARBA" id="ARBA00001633"/>
    </source>
</evidence>
<feature type="non-terminal residue" evidence="10">
    <location>
        <position position="308"/>
    </location>
</feature>
<evidence type="ECO:0000256" key="8">
    <source>
        <dbReference type="ARBA" id="ARBA00023239"/>
    </source>
</evidence>
<name>A0AA38LG81_TAXCH</name>
<dbReference type="PANTHER" id="PTHR22854:SF2">
    <property type="entry name" value="INDOLE-3-GLYCEROL-PHOSPHATE SYNTHASE"/>
    <property type="match status" value="1"/>
</dbReference>
<dbReference type="GO" id="GO:0004640">
    <property type="term" value="F:phosphoribosylanthranilate isomerase activity"/>
    <property type="evidence" value="ECO:0007669"/>
    <property type="project" value="TreeGrafter"/>
</dbReference>
<dbReference type="InterPro" id="IPR011060">
    <property type="entry name" value="RibuloseP-bd_barrel"/>
</dbReference>
<dbReference type="Proteomes" id="UP000824469">
    <property type="component" value="Unassembled WGS sequence"/>
</dbReference>
<evidence type="ECO:0000256" key="4">
    <source>
        <dbReference type="ARBA" id="ARBA00022605"/>
    </source>
</evidence>
<dbReference type="OMA" id="IHYLGMN"/>
<comment type="caution">
    <text evidence="10">The sequence shown here is derived from an EMBL/GenBank/DDBJ whole genome shotgun (WGS) entry which is preliminary data.</text>
</comment>
<dbReference type="PROSITE" id="PS00614">
    <property type="entry name" value="IGPS"/>
    <property type="match status" value="1"/>
</dbReference>
<dbReference type="PANTHER" id="PTHR22854">
    <property type="entry name" value="TRYPTOPHAN BIOSYNTHESIS PROTEIN"/>
    <property type="match status" value="1"/>
</dbReference>
<evidence type="ECO:0000313" key="10">
    <source>
        <dbReference type="EMBL" id="KAH9323254.1"/>
    </source>
</evidence>
<keyword evidence="6" id="KW-0822">Tryptophan biosynthesis</keyword>
<dbReference type="Pfam" id="PF00218">
    <property type="entry name" value="IGPS"/>
    <property type="match status" value="1"/>
</dbReference>
<dbReference type="NCBIfam" id="NF001372">
    <property type="entry name" value="PRK00278.1-4"/>
    <property type="match status" value="1"/>
</dbReference>
<dbReference type="CDD" id="cd00331">
    <property type="entry name" value="IGPS"/>
    <property type="match status" value="1"/>
</dbReference>
<dbReference type="GO" id="GO:0004425">
    <property type="term" value="F:indole-3-glycerol-phosphate synthase activity"/>
    <property type="evidence" value="ECO:0007669"/>
    <property type="project" value="UniProtKB-EC"/>
</dbReference>
<comment type="pathway">
    <text evidence="2">Amino-acid biosynthesis; L-tryptophan biosynthesis; L-tryptophan from chorismate: step 4/5.</text>
</comment>
<protein>
    <recommendedName>
        <fullName evidence="3">indole-3-glycerol-phosphate synthase</fullName>
        <ecNumber evidence="3">4.1.1.48</ecNumber>
    </recommendedName>
</protein>
<comment type="catalytic activity">
    <reaction evidence="1">
        <text>1-(2-carboxyphenylamino)-1-deoxy-D-ribulose 5-phosphate + H(+) = (1S,2R)-1-C-(indol-3-yl)glycerol 3-phosphate + CO2 + H2O</text>
        <dbReference type="Rhea" id="RHEA:23476"/>
        <dbReference type="ChEBI" id="CHEBI:15377"/>
        <dbReference type="ChEBI" id="CHEBI:15378"/>
        <dbReference type="ChEBI" id="CHEBI:16526"/>
        <dbReference type="ChEBI" id="CHEBI:58613"/>
        <dbReference type="ChEBI" id="CHEBI:58866"/>
        <dbReference type="EC" id="4.1.1.48"/>
    </reaction>
</comment>
<evidence type="ECO:0000256" key="2">
    <source>
        <dbReference type="ARBA" id="ARBA00004696"/>
    </source>
</evidence>
<keyword evidence="5" id="KW-0210">Decarboxylase</keyword>
<dbReference type="SUPFAM" id="SSF51366">
    <property type="entry name" value="Ribulose-phoshate binding barrel"/>
    <property type="match status" value="1"/>
</dbReference>
<evidence type="ECO:0000256" key="5">
    <source>
        <dbReference type="ARBA" id="ARBA00022793"/>
    </source>
</evidence>